<dbReference type="PANTHER" id="PTHR30258">
    <property type="entry name" value="TYPE II SECRETION SYSTEM PROTEIN GSPE-RELATED"/>
    <property type="match status" value="1"/>
</dbReference>
<dbReference type="AlphaFoldDB" id="A0A0D7E7G1"/>
<dbReference type="InterPro" id="IPR027417">
    <property type="entry name" value="P-loop_NTPase"/>
</dbReference>
<evidence type="ECO:0000256" key="3">
    <source>
        <dbReference type="ARBA" id="ARBA00022840"/>
    </source>
</evidence>
<keyword evidence="3" id="KW-0067">ATP-binding</keyword>
<dbReference type="GO" id="GO:0016887">
    <property type="term" value="F:ATP hydrolysis activity"/>
    <property type="evidence" value="ECO:0007669"/>
    <property type="project" value="TreeGrafter"/>
</dbReference>
<dbReference type="Gene3D" id="3.30.450.90">
    <property type="match status" value="1"/>
</dbReference>
<dbReference type="Gene3D" id="3.40.50.300">
    <property type="entry name" value="P-loop containing nucleotide triphosphate hydrolases"/>
    <property type="match status" value="1"/>
</dbReference>
<dbReference type="InterPro" id="IPR037257">
    <property type="entry name" value="T2SS_E_N_sf"/>
</dbReference>
<dbReference type="FunFam" id="3.40.50.300:FF:000398">
    <property type="entry name" value="Type IV pilus assembly ATPase PilB"/>
    <property type="match status" value="1"/>
</dbReference>
<evidence type="ECO:0000313" key="4">
    <source>
        <dbReference type="EMBL" id="KIZ36410.1"/>
    </source>
</evidence>
<dbReference type="FunFam" id="3.30.450.90:FF:000003">
    <property type="entry name" value="Type II secretion system protein E"/>
    <property type="match status" value="1"/>
</dbReference>
<dbReference type="SUPFAM" id="SSF160246">
    <property type="entry name" value="EspE N-terminal domain-like"/>
    <property type="match status" value="1"/>
</dbReference>
<sequence>MSVLNSPSQDRPLDLADLLRELVAQGRVAQDSAEQCLTVRRSAVANQQHPLEFLAAQQLDDLQRPGKKLDLETLTVWLAERAGQPYLRIDPLKIDVAAVTPLMSYAFAQRHSILAVAVDSSAVTIASSQPFVHGWEANLTHVLKRPIKRVVANPSDIQRFTVEFYRLAKSVSGASGTDQKISGVGNFEQLLNLGASDQEPDANDSHIVNIVDWLFQYAFQQRASDIHIEPRREQGSVRFRIDGVLHNVYQFPPQVTMAVVSRLKSLGRMNVAEKRKPQDGRVKTKTPEGGEVELRLSTLPTAFGEKMVMRIFDPEVLLKGFDQLGFSADDLRRWQSMTGQPNGIILVTGPTGSGKTTTLYTTLKQLATPEVNVCTIEDPIEMIEGAFNQMQVQHNIDLTFASGVRALMRQDPDIIMVGEIRDLETAEMAIQAALTGHLVLSTLHTNDAPSAITRLLELGVPHYLLKATLLGVMAQRLVRTLCPHCKAPMQLDADDWSALTKPWNAPLPTTAQRAVGCLECRDTGFRGRAGVYEIMLLNDAIKPLITADTDIVALRRQAFKDGMRSLRLSGAQKIAAGLTTVEEVLRVTPQSEQK</sequence>
<dbReference type="RefSeq" id="WP_042923064.1">
    <property type="nucleotide sequence ID" value="NZ_JXJL01000028.1"/>
</dbReference>
<evidence type="ECO:0000313" key="5">
    <source>
        <dbReference type="Proteomes" id="UP000032439"/>
    </source>
</evidence>
<comment type="similarity">
    <text evidence="1">Belongs to the GSP E family.</text>
</comment>
<dbReference type="InterPro" id="IPR001482">
    <property type="entry name" value="T2SS/T4SS_dom"/>
</dbReference>
<dbReference type="GeneID" id="302374931"/>
<proteinExistence type="inferred from homology"/>
<keyword evidence="2" id="KW-0547">Nucleotide-binding</keyword>
<dbReference type="Proteomes" id="UP000032439">
    <property type="component" value="Unassembled WGS sequence"/>
</dbReference>
<dbReference type="GO" id="GO:0005524">
    <property type="term" value="F:ATP binding"/>
    <property type="evidence" value="ECO:0007669"/>
    <property type="project" value="UniProtKB-KW"/>
</dbReference>
<dbReference type="PROSITE" id="PS00662">
    <property type="entry name" value="T2SP_E"/>
    <property type="match status" value="1"/>
</dbReference>
<dbReference type="PANTHER" id="PTHR30258:SF13">
    <property type="entry name" value="SECRETION PATHWAY ATPASE-RELATED"/>
    <property type="match status" value="1"/>
</dbReference>
<dbReference type="CDD" id="cd01129">
    <property type="entry name" value="PulE-GspE-like"/>
    <property type="match status" value="1"/>
</dbReference>
<dbReference type="Gene3D" id="3.30.300.160">
    <property type="entry name" value="Type II secretion system, protein E, N-terminal domain"/>
    <property type="match status" value="1"/>
</dbReference>
<dbReference type="SMART" id="SM00382">
    <property type="entry name" value="AAA"/>
    <property type="match status" value="1"/>
</dbReference>
<evidence type="ECO:0000256" key="1">
    <source>
        <dbReference type="ARBA" id="ARBA00006611"/>
    </source>
</evidence>
<dbReference type="InterPro" id="IPR007831">
    <property type="entry name" value="T2SS_GspE_N"/>
</dbReference>
<comment type="caution">
    <text evidence="4">The sequence shown here is derived from an EMBL/GenBank/DDBJ whole genome shotgun (WGS) entry which is preliminary data.</text>
</comment>
<reference evidence="4 5" key="1">
    <citation type="submission" date="2014-11" db="EMBL/GenBank/DDBJ databases">
        <title>Genomics and ecophysiology of heterotrophic nitrogen fixing bacteria isolated from estuarine surface water.</title>
        <authorList>
            <person name="Bentzon-Tilia M."/>
            <person name="Severin I."/>
            <person name="Hansen L.H."/>
            <person name="Riemann L."/>
        </authorList>
    </citation>
    <scope>NUCLEOTIDE SEQUENCE [LARGE SCALE GENOMIC DNA]</scope>
    <source>
        <strain evidence="4 5">BAL361</strain>
    </source>
</reference>
<organism evidence="4 5">
    <name type="scientific">Stutzerimonas stutzeri</name>
    <name type="common">Pseudomonas stutzeri</name>
    <dbReference type="NCBI Taxonomy" id="316"/>
    <lineage>
        <taxon>Bacteria</taxon>
        <taxon>Pseudomonadati</taxon>
        <taxon>Pseudomonadota</taxon>
        <taxon>Gammaproteobacteria</taxon>
        <taxon>Pseudomonadales</taxon>
        <taxon>Pseudomonadaceae</taxon>
        <taxon>Stutzerimonas</taxon>
    </lineage>
</organism>
<dbReference type="Pfam" id="PF00437">
    <property type="entry name" value="T2SSE"/>
    <property type="match status" value="1"/>
</dbReference>
<name>A0A0D7E7G1_STUST</name>
<dbReference type="Pfam" id="PF05157">
    <property type="entry name" value="MshEN"/>
    <property type="match status" value="1"/>
</dbReference>
<dbReference type="EMBL" id="JXXD01000080">
    <property type="protein sequence ID" value="KIZ36410.1"/>
    <property type="molecule type" value="Genomic_DNA"/>
</dbReference>
<dbReference type="InterPro" id="IPR003593">
    <property type="entry name" value="AAA+_ATPase"/>
</dbReference>
<dbReference type="GO" id="GO:0005886">
    <property type="term" value="C:plasma membrane"/>
    <property type="evidence" value="ECO:0007669"/>
    <property type="project" value="TreeGrafter"/>
</dbReference>
<dbReference type="SUPFAM" id="SSF52540">
    <property type="entry name" value="P-loop containing nucleoside triphosphate hydrolases"/>
    <property type="match status" value="1"/>
</dbReference>
<dbReference type="PATRIC" id="fig|316.104.peg.3212"/>
<evidence type="ECO:0000256" key="2">
    <source>
        <dbReference type="ARBA" id="ARBA00022741"/>
    </source>
</evidence>
<gene>
    <name evidence="4" type="ORF">LO50_09515</name>
</gene>
<protein>
    <submittedName>
        <fullName evidence="4">Type II secretion system protein E</fullName>
    </submittedName>
</protein>
<accession>A0A0D7E7G1</accession>